<evidence type="ECO:0000256" key="4">
    <source>
        <dbReference type="ARBA" id="ARBA00023125"/>
    </source>
</evidence>
<dbReference type="SUPFAM" id="SSF46689">
    <property type="entry name" value="Homeodomain-like"/>
    <property type="match status" value="1"/>
</dbReference>
<dbReference type="RefSeq" id="WP_108003148.1">
    <property type="nucleotide sequence ID" value="NZ_JBHEEX010000007.1"/>
</dbReference>
<dbReference type="AlphaFoldDB" id="A0A2T5B8Y4"/>
<evidence type="ECO:0000256" key="6">
    <source>
        <dbReference type="ARBA" id="ARBA00024936"/>
    </source>
</evidence>
<dbReference type="OrthoDB" id="9809265at2"/>
<dbReference type="Pfam" id="PF00440">
    <property type="entry name" value="TetR_N"/>
    <property type="match status" value="1"/>
</dbReference>
<feature type="DNA-binding region" description="H-T-H motif" evidence="7 8">
    <location>
        <begin position="31"/>
        <end position="50"/>
    </location>
</feature>
<evidence type="ECO:0000256" key="7">
    <source>
        <dbReference type="HAMAP-Rule" id="MF_00768"/>
    </source>
</evidence>
<comment type="caution">
    <text evidence="10">The sequence shown here is derived from an EMBL/GenBank/DDBJ whole genome shotgun (WGS) entry which is preliminary data.</text>
</comment>
<evidence type="ECO:0000256" key="3">
    <source>
        <dbReference type="ARBA" id="ARBA00023015"/>
    </source>
</evidence>
<dbReference type="PANTHER" id="PTHR30055:SF234">
    <property type="entry name" value="HTH-TYPE TRANSCRIPTIONAL REGULATOR BETI"/>
    <property type="match status" value="1"/>
</dbReference>
<dbReference type="NCBIfam" id="NF001978">
    <property type="entry name" value="PRK00767.1"/>
    <property type="match status" value="1"/>
</dbReference>
<keyword evidence="4 7" id="KW-0238">DNA-binding</keyword>
<feature type="domain" description="HTH tetR-type" evidence="9">
    <location>
        <begin position="8"/>
        <end position="68"/>
    </location>
</feature>
<dbReference type="Gene3D" id="1.10.357.10">
    <property type="entry name" value="Tetracycline Repressor, domain 2"/>
    <property type="match status" value="1"/>
</dbReference>
<comment type="function">
    <text evidence="6">Repressor involved in the biosynthesis of the osmoprotectant glycine betaine. It represses transcription of the choline transporter BetT and the genes of BetAB involved in the synthesis of glycine betaine.</text>
</comment>
<dbReference type="PANTHER" id="PTHR30055">
    <property type="entry name" value="HTH-TYPE TRANSCRIPTIONAL REGULATOR RUTR"/>
    <property type="match status" value="1"/>
</dbReference>
<evidence type="ECO:0000259" key="9">
    <source>
        <dbReference type="PROSITE" id="PS50977"/>
    </source>
</evidence>
<evidence type="ECO:0000313" key="11">
    <source>
        <dbReference type="Proteomes" id="UP000241247"/>
    </source>
</evidence>
<comment type="pathway">
    <text evidence="1 7">Amine and polyamine biosynthesis; betaine biosynthesis via choline pathway [regulation].</text>
</comment>
<comment type="function">
    <text evidence="7">Repressor involved in choline regulation of the bet genes.</text>
</comment>
<keyword evidence="2 7" id="KW-0678">Repressor</keyword>
<dbReference type="InterPro" id="IPR001647">
    <property type="entry name" value="HTH_TetR"/>
</dbReference>
<dbReference type="GO" id="GO:0045892">
    <property type="term" value="P:negative regulation of DNA-templated transcription"/>
    <property type="evidence" value="ECO:0007669"/>
    <property type="project" value="UniProtKB-UniRule"/>
</dbReference>
<dbReference type="InterPro" id="IPR017757">
    <property type="entry name" value="Tscrpt_rep_BetI"/>
</dbReference>
<evidence type="ECO:0000256" key="1">
    <source>
        <dbReference type="ARBA" id="ARBA00004719"/>
    </source>
</evidence>
<evidence type="ECO:0000256" key="8">
    <source>
        <dbReference type="PROSITE-ProRule" id="PRU00335"/>
    </source>
</evidence>
<dbReference type="InterPro" id="IPR050109">
    <property type="entry name" value="HTH-type_TetR-like_transc_reg"/>
</dbReference>
<proteinExistence type="inferred from homology"/>
<name>A0A2T5B8Y4_MYCDI</name>
<dbReference type="SUPFAM" id="SSF48498">
    <property type="entry name" value="Tetracyclin repressor-like, C-terminal domain"/>
    <property type="match status" value="1"/>
</dbReference>
<organism evidence="10 11">
    <name type="scientific">Mycoplana dimorpha</name>
    <dbReference type="NCBI Taxonomy" id="28320"/>
    <lineage>
        <taxon>Bacteria</taxon>
        <taxon>Pseudomonadati</taxon>
        <taxon>Pseudomonadota</taxon>
        <taxon>Alphaproteobacteria</taxon>
        <taxon>Hyphomicrobiales</taxon>
        <taxon>Rhizobiaceae</taxon>
        <taxon>Mycoplana</taxon>
    </lineage>
</organism>
<dbReference type="GO" id="GO:0000976">
    <property type="term" value="F:transcription cis-regulatory region binding"/>
    <property type="evidence" value="ECO:0007669"/>
    <property type="project" value="TreeGrafter"/>
</dbReference>
<dbReference type="InterPro" id="IPR039538">
    <property type="entry name" value="BetI_C"/>
</dbReference>
<dbReference type="HAMAP" id="MF_00768">
    <property type="entry name" value="HTH_type_BetI"/>
    <property type="match status" value="1"/>
</dbReference>
<keyword evidence="3 7" id="KW-0805">Transcription regulation</keyword>
<dbReference type="InterPro" id="IPR009057">
    <property type="entry name" value="Homeodomain-like_sf"/>
</dbReference>
<dbReference type="GO" id="GO:0019285">
    <property type="term" value="P:glycine betaine biosynthetic process from choline"/>
    <property type="evidence" value="ECO:0007669"/>
    <property type="project" value="UniProtKB-UniRule"/>
</dbReference>
<evidence type="ECO:0000256" key="2">
    <source>
        <dbReference type="ARBA" id="ARBA00022491"/>
    </source>
</evidence>
<dbReference type="GO" id="GO:0003700">
    <property type="term" value="F:DNA-binding transcription factor activity"/>
    <property type="evidence" value="ECO:0007669"/>
    <property type="project" value="UniProtKB-UniRule"/>
</dbReference>
<dbReference type="Proteomes" id="UP000241247">
    <property type="component" value="Unassembled WGS sequence"/>
</dbReference>
<keyword evidence="5 7" id="KW-0804">Transcription</keyword>
<dbReference type="InterPro" id="IPR036271">
    <property type="entry name" value="Tet_transcr_reg_TetR-rel_C_sf"/>
</dbReference>
<protein>
    <recommendedName>
        <fullName evidence="7">HTH-type transcriptional regulator BetI</fullName>
    </recommendedName>
</protein>
<dbReference type="PROSITE" id="PS50977">
    <property type="entry name" value="HTH_TETR_2"/>
    <property type="match status" value="1"/>
</dbReference>
<dbReference type="Pfam" id="PF13977">
    <property type="entry name" value="TetR_C_6"/>
    <property type="match status" value="1"/>
</dbReference>
<sequence length="212" mass="24175">MPKLGMAPIRRKQLIEATYLVLHRDGIDDLTLKKIATEAGVATSIITHYFGTKEALIADTMSDLVGSLLREVRDRRKQATSTIDEIVAIVDGNFAPSQVSPTAVSAWLYFWSRVPYDPAFDRMQRICDYQLRKYLAKSLKDIVSKDEADDIAETIVSLSYGFWLQFAHRQGDFDVARAHRMALQVIEARIQMAWQNNLHLRARTSLTNQDWS</sequence>
<dbReference type="UniPathway" id="UPA00529"/>
<evidence type="ECO:0000313" key="10">
    <source>
        <dbReference type="EMBL" id="PTM95446.1"/>
    </source>
</evidence>
<keyword evidence="11" id="KW-1185">Reference proteome</keyword>
<reference evidence="10 11" key="1">
    <citation type="submission" date="2018-04" db="EMBL/GenBank/DDBJ databases">
        <title>Genomic Encyclopedia of Type Strains, Phase IV (KMG-IV): sequencing the most valuable type-strain genomes for metagenomic binning, comparative biology and taxonomic classification.</title>
        <authorList>
            <person name="Goeker M."/>
        </authorList>
    </citation>
    <scope>NUCLEOTIDE SEQUENCE [LARGE SCALE GENOMIC DNA]</scope>
    <source>
        <strain evidence="10 11">DSM 7138</strain>
    </source>
</reference>
<gene>
    <name evidence="7" type="primary">betI</name>
    <name evidence="10" type="ORF">C7449_104527</name>
</gene>
<evidence type="ECO:0000256" key="5">
    <source>
        <dbReference type="ARBA" id="ARBA00023163"/>
    </source>
</evidence>
<accession>A0A2T5B8Y4</accession>
<dbReference type="EMBL" id="PZZZ01000004">
    <property type="protein sequence ID" value="PTM95446.1"/>
    <property type="molecule type" value="Genomic_DNA"/>
</dbReference>